<evidence type="ECO:0000259" key="13">
    <source>
        <dbReference type="Pfam" id="PF00294"/>
    </source>
</evidence>
<dbReference type="NCBIfam" id="TIGR02152">
    <property type="entry name" value="D_ribokin_bact"/>
    <property type="match status" value="1"/>
</dbReference>
<dbReference type="UniPathway" id="UPA00916">
    <property type="reaction ID" value="UER00889"/>
</dbReference>
<gene>
    <name evidence="12" type="primary">rbsK</name>
    <name evidence="14" type="ORF">SAMN04488075_1743</name>
</gene>
<evidence type="ECO:0000256" key="12">
    <source>
        <dbReference type="HAMAP-Rule" id="MF_01987"/>
    </source>
</evidence>
<evidence type="ECO:0000313" key="15">
    <source>
        <dbReference type="Proteomes" id="UP000199125"/>
    </source>
</evidence>
<dbReference type="SUPFAM" id="SSF53613">
    <property type="entry name" value="Ribokinase-like"/>
    <property type="match status" value="1"/>
</dbReference>
<dbReference type="Proteomes" id="UP000199125">
    <property type="component" value="Unassembled WGS sequence"/>
</dbReference>
<dbReference type="GO" id="GO:0005524">
    <property type="term" value="F:ATP binding"/>
    <property type="evidence" value="ECO:0007669"/>
    <property type="project" value="UniProtKB-UniRule"/>
</dbReference>
<keyword evidence="4 12" id="KW-0808">Transferase</keyword>
<keyword evidence="15" id="KW-1185">Reference proteome</keyword>
<dbReference type="InterPro" id="IPR029056">
    <property type="entry name" value="Ribokinase-like"/>
</dbReference>
<comment type="pathway">
    <text evidence="12">Carbohydrate metabolism; D-ribose degradation; D-ribose 5-phosphate from beta-D-ribopyranose: step 2/2.</text>
</comment>
<evidence type="ECO:0000256" key="5">
    <source>
        <dbReference type="ARBA" id="ARBA00022723"/>
    </source>
</evidence>
<dbReference type="PANTHER" id="PTHR10584">
    <property type="entry name" value="SUGAR KINASE"/>
    <property type="match status" value="1"/>
</dbReference>
<feature type="binding site" evidence="12">
    <location>
        <position position="250"/>
    </location>
    <ligand>
        <name>K(+)</name>
        <dbReference type="ChEBI" id="CHEBI:29103"/>
    </ligand>
</feature>
<dbReference type="PANTHER" id="PTHR10584:SF166">
    <property type="entry name" value="RIBOKINASE"/>
    <property type="match status" value="1"/>
</dbReference>
<keyword evidence="9 12" id="KW-0460">Magnesium</keyword>
<feature type="binding site" evidence="12">
    <location>
        <position position="186"/>
    </location>
    <ligand>
        <name>ATP</name>
        <dbReference type="ChEBI" id="CHEBI:30616"/>
    </ligand>
</feature>
<keyword evidence="6 12" id="KW-0547">Nucleotide-binding</keyword>
<keyword evidence="12" id="KW-0963">Cytoplasm</keyword>
<comment type="similarity">
    <text evidence="12">Belongs to the carbohydrate kinase PfkB family. Ribokinase subfamily.</text>
</comment>
<comment type="caution">
    <text evidence="12">Lacks conserved residue(s) required for the propagation of feature annotation.</text>
</comment>
<dbReference type="HAMAP" id="MF_01987">
    <property type="entry name" value="Ribokinase"/>
    <property type="match status" value="1"/>
</dbReference>
<organism evidence="14 15">
    <name type="scientific">Paracoccus alkenifer</name>
    <dbReference type="NCBI Taxonomy" id="65735"/>
    <lineage>
        <taxon>Bacteria</taxon>
        <taxon>Pseudomonadati</taxon>
        <taxon>Pseudomonadota</taxon>
        <taxon>Alphaproteobacteria</taxon>
        <taxon>Rhodobacterales</taxon>
        <taxon>Paracoccaceae</taxon>
        <taxon>Paracoccus</taxon>
    </lineage>
</organism>
<dbReference type="InterPro" id="IPR011611">
    <property type="entry name" value="PfkB_dom"/>
</dbReference>
<proteinExistence type="inferred from homology"/>
<dbReference type="AlphaFoldDB" id="A0A1H6LYG9"/>
<dbReference type="PRINTS" id="PR00990">
    <property type="entry name" value="RIBOKINASE"/>
</dbReference>
<dbReference type="GO" id="GO:0019303">
    <property type="term" value="P:D-ribose catabolic process"/>
    <property type="evidence" value="ECO:0007669"/>
    <property type="project" value="UniProtKB-UniRule"/>
</dbReference>
<evidence type="ECO:0000256" key="9">
    <source>
        <dbReference type="ARBA" id="ARBA00022842"/>
    </source>
</evidence>
<dbReference type="EMBL" id="FNXG01000002">
    <property type="protein sequence ID" value="SEH90637.1"/>
    <property type="molecule type" value="Genomic_DNA"/>
</dbReference>
<feature type="binding site" evidence="12">
    <location>
        <begin position="40"/>
        <end position="44"/>
    </location>
    <ligand>
        <name>substrate</name>
    </ligand>
</feature>
<evidence type="ECO:0000256" key="3">
    <source>
        <dbReference type="ARBA" id="ARBA00016943"/>
    </source>
</evidence>
<dbReference type="GO" id="GO:0046872">
    <property type="term" value="F:metal ion binding"/>
    <property type="evidence" value="ECO:0007669"/>
    <property type="project" value="UniProtKB-KW"/>
</dbReference>
<dbReference type="GO" id="GO:0005829">
    <property type="term" value="C:cytosol"/>
    <property type="evidence" value="ECO:0007669"/>
    <property type="project" value="TreeGrafter"/>
</dbReference>
<reference evidence="15" key="1">
    <citation type="submission" date="2016-10" db="EMBL/GenBank/DDBJ databases">
        <authorList>
            <person name="Varghese N."/>
            <person name="Submissions S."/>
        </authorList>
    </citation>
    <scope>NUCLEOTIDE SEQUENCE [LARGE SCALE GENOMIC DNA]</scope>
    <source>
        <strain evidence="15">DSM 11593</strain>
    </source>
</reference>
<dbReference type="OrthoDB" id="9792663at2"/>
<comment type="subcellular location">
    <subcellularLocation>
        <location evidence="12">Cytoplasm</location>
    </subcellularLocation>
</comment>
<feature type="active site" description="Proton acceptor" evidence="12">
    <location>
        <position position="254"/>
    </location>
</feature>
<dbReference type="InterPro" id="IPR002173">
    <property type="entry name" value="Carboh/pur_kinase_PfkB_CS"/>
</dbReference>
<evidence type="ECO:0000256" key="2">
    <source>
        <dbReference type="ARBA" id="ARBA00012035"/>
    </source>
</evidence>
<evidence type="ECO:0000256" key="1">
    <source>
        <dbReference type="ARBA" id="ARBA00005380"/>
    </source>
</evidence>
<dbReference type="GO" id="GO:0004747">
    <property type="term" value="F:ribokinase activity"/>
    <property type="evidence" value="ECO:0007669"/>
    <property type="project" value="UniProtKB-UniRule"/>
</dbReference>
<keyword evidence="8 12" id="KW-0067">ATP-binding</keyword>
<dbReference type="InterPro" id="IPR002139">
    <property type="entry name" value="Ribo/fructo_kinase"/>
</dbReference>
<keyword evidence="5 12" id="KW-0479">Metal-binding</keyword>
<feature type="binding site" evidence="12">
    <location>
        <begin position="12"/>
        <end position="14"/>
    </location>
    <ligand>
        <name>substrate</name>
    </ligand>
</feature>
<evidence type="ECO:0000313" key="14">
    <source>
        <dbReference type="EMBL" id="SEH90637.1"/>
    </source>
</evidence>
<dbReference type="InterPro" id="IPR011877">
    <property type="entry name" value="Ribokinase"/>
</dbReference>
<evidence type="ECO:0000256" key="8">
    <source>
        <dbReference type="ARBA" id="ARBA00022840"/>
    </source>
</evidence>
<protein>
    <recommendedName>
        <fullName evidence="3 12">Ribokinase</fullName>
        <shortName evidence="12">RK</shortName>
        <ecNumber evidence="2 12">2.7.1.15</ecNumber>
    </recommendedName>
</protein>
<evidence type="ECO:0000256" key="6">
    <source>
        <dbReference type="ARBA" id="ARBA00022741"/>
    </source>
</evidence>
<dbReference type="PROSITE" id="PS00584">
    <property type="entry name" value="PFKB_KINASES_2"/>
    <property type="match status" value="1"/>
</dbReference>
<keyword evidence="11 12" id="KW-0119">Carbohydrate metabolism</keyword>
<dbReference type="EC" id="2.7.1.15" evidence="2 12"/>
<comment type="subunit">
    <text evidence="12">Homodimer.</text>
</comment>
<feature type="binding site" evidence="12">
    <location>
        <position position="287"/>
    </location>
    <ligand>
        <name>K(+)</name>
        <dbReference type="ChEBI" id="CHEBI:29103"/>
    </ligand>
</feature>
<dbReference type="Pfam" id="PF00294">
    <property type="entry name" value="PfkB"/>
    <property type="match status" value="1"/>
</dbReference>
<feature type="binding site" evidence="12">
    <location>
        <position position="248"/>
    </location>
    <ligand>
        <name>K(+)</name>
        <dbReference type="ChEBI" id="CHEBI:29103"/>
    </ligand>
</feature>
<dbReference type="STRING" id="65735.SAMN04488075_1743"/>
<comment type="similarity">
    <text evidence="1">Belongs to the carbohydrate kinase pfkB family.</text>
</comment>
<evidence type="ECO:0000256" key="10">
    <source>
        <dbReference type="ARBA" id="ARBA00022958"/>
    </source>
</evidence>
<feature type="binding site" evidence="12">
    <location>
        <begin position="253"/>
        <end position="254"/>
    </location>
    <ligand>
        <name>ATP</name>
        <dbReference type="ChEBI" id="CHEBI:30616"/>
    </ligand>
</feature>
<comment type="activity regulation">
    <text evidence="12">Activated by a monovalent cation that binds near, but not in, the active site. The most likely occupant of the site in vivo is potassium. Ion binding induces a conformational change that may alter substrate affinity.</text>
</comment>
<feature type="binding site" evidence="12">
    <location>
        <position position="289"/>
    </location>
    <ligand>
        <name>K(+)</name>
        <dbReference type="ChEBI" id="CHEBI:29103"/>
    </ligand>
</feature>
<feature type="binding site" evidence="12">
    <location>
        <position position="284"/>
    </location>
    <ligand>
        <name>K(+)</name>
        <dbReference type="ChEBI" id="CHEBI:29103"/>
    </ligand>
</feature>
<evidence type="ECO:0000256" key="7">
    <source>
        <dbReference type="ARBA" id="ARBA00022777"/>
    </source>
</evidence>
<feature type="binding site" evidence="12">
    <location>
        <position position="141"/>
    </location>
    <ligand>
        <name>substrate</name>
    </ligand>
</feature>
<dbReference type="RefSeq" id="WP_090847280.1">
    <property type="nucleotide sequence ID" value="NZ_FNXG01000002.1"/>
</dbReference>
<dbReference type="CDD" id="cd01174">
    <property type="entry name" value="ribokinase"/>
    <property type="match status" value="1"/>
</dbReference>
<accession>A0A1H6LYG9</accession>
<comment type="cofactor">
    <cofactor evidence="12">
        <name>Mg(2+)</name>
        <dbReference type="ChEBI" id="CHEBI:18420"/>
    </cofactor>
    <text evidence="12">Requires a divalent cation, most likely magnesium in vivo, as an electrophilic catalyst to aid phosphoryl group transfer. It is the chelate of the metal and the nucleotide that is the actual substrate.</text>
</comment>
<feature type="domain" description="Carbohydrate kinase PfkB" evidence="13">
    <location>
        <begin position="4"/>
        <end position="294"/>
    </location>
</feature>
<keyword evidence="10 12" id="KW-0630">Potassium</keyword>
<feature type="binding site" evidence="12">
    <location>
        <begin position="222"/>
        <end position="227"/>
    </location>
    <ligand>
        <name>ATP</name>
        <dbReference type="ChEBI" id="CHEBI:30616"/>
    </ligand>
</feature>
<keyword evidence="7 12" id="KW-0418">Kinase</keyword>
<sequence>MAGRIAVIGSNNVDLVATVPRMPAPGETLAGTGFSTGFGGKGANQAVAAARLGSAVTMVTRTGDDGFGRDMRRNLLAAGIDLTHVTKAPGLPNGVASILVDPAGENTIVIVAGANAALSPADVDRAAPDLARCDLILLQLEIPLDTVYHTVALAARLGLGVILNPAPAAPGLDLSRLRGLAWICPNETELSQLTGLAVETPAQIEAAARRLYAQDLGNVVVTLGARGAALVTAAGTTAIPALTVAPVDTTGAGDAFVGAFAHHLAAGNAPERALRLASAYAALSVTRPGAQSSYATPDEFAAFLAAQPSTVQS</sequence>
<comment type="function">
    <text evidence="12">Catalyzes the phosphorylation of ribose at O-5 in a reaction requiring ATP and magnesium. The resulting D-ribose-5-phosphate can then be used either for sythesis of nucleotides, histidine, and tryptophan, or as a component of the pentose phosphate pathway.</text>
</comment>
<feature type="binding site" evidence="12">
    <location>
        <position position="293"/>
    </location>
    <ligand>
        <name>K(+)</name>
        <dbReference type="ChEBI" id="CHEBI:29103"/>
    </ligand>
</feature>
<evidence type="ECO:0000256" key="11">
    <source>
        <dbReference type="ARBA" id="ARBA00023277"/>
    </source>
</evidence>
<feature type="binding site" evidence="12">
    <location>
        <position position="254"/>
    </location>
    <ligand>
        <name>substrate</name>
    </ligand>
</feature>
<evidence type="ECO:0000256" key="4">
    <source>
        <dbReference type="ARBA" id="ARBA00022679"/>
    </source>
</evidence>
<name>A0A1H6LYG9_9RHOB</name>
<comment type="catalytic activity">
    <reaction evidence="12">
        <text>D-ribose + ATP = D-ribose 5-phosphate + ADP + H(+)</text>
        <dbReference type="Rhea" id="RHEA:13697"/>
        <dbReference type="ChEBI" id="CHEBI:15378"/>
        <dbReference type="ChEBI" id="CHEBI:30616"/>
        <dbReference type="ChEBI" id="CHEBI:47013"/>
        <dbReference type="ChEBI" id="CHEBI:78346"/>
        <dbReference type="ChEBI" id="CHEBI:456216"/>
        <dbReference type="EC" id="2.7.1.15"/>
    </reaction>
</comment>
<dbReference type="Gene3D" id="3.40.1190.20">
    <property type="match status" value="1"/>
</dbReference>